<evidence type="ECO:0000256" key="3">
    <source>
        <dbReference type="ARBA" id="ARBA00023054"/>
    </source>
</evidence>
<protein>
    <submittedName>
        <fullName evidence="7">DNA recombination protein RmuC</fullName>
    </submittedName>
</protein>
<dbReference type="InterPro" id="IPR003798">
    <property type="entry name" value="DNA_recombination_RmuC"/>
</dbReference>
<gene>
    <name evidence="7" type="ORF">SAMN02745171_01324</name>
</gene>
<dbReference type="EMBL" id="FUXE01000014">
    <property type="protein sequence ID" value="SJZ86383.1"/>
    <property type="molecule type" value="Genomic_DNA"/>
</dbReference>
<evidence type="ECO:0000313" key="7">
    <source>
        <dbReference type="EMBL" id="SJZ86383.1"/>
    </source>
</evidence>
<keyword evidence="6" id="KW-1133">Transmembrane helix</keyword>
<feature type="transmembrane region" description="Helical" evidence="6">
    <location>
        <begin position="6"/>
        <end position="24"/>
    </location>
</feature>
<organism evidence="7 8">
    <name type="scientific">Porphyromonas circumdentaria</name>
    <dbReference type="NCBI Taxonomy" id="29524"/>
    <lineage>
        <taxon>Bacteria</taxon>
        <taxon>Pseudomonadati</taxon>
        <taxon>Bacteroidota</taxon>
        <taxon>Bacteroidia</taxon>
        <taxon>Bacteroidales</taxon>
        <taxon>Porphyromonadaceae</taxon>
        <taxon>Porphyromonas</taxon>
    </lineage>
</organism>
<dbReference type="AlphaFoldDB" id="A0A1T4P4E2"/>
<dbReference type="STRING" id="29524.SAMN02745171_01324"/>
<reference evidence="8" key="1">
    <citation type="submission" date="2017-02" db="EMBL/GenBank/DDBJ databases">
        <authorList>
            <person name="Varghese N."/>
            <person name="Submissions S."/>
        </authorList>
    </citation>
    <scope>NUCLEOTIDE SEQUENCE [LARGE SCALE GENOMIC DNA]</scope>
    <source>
        <strain evidence="8">ATCC 51356</strain>
    </source>
</reference>
<dbReference type="GO" id="GO:0006310">
    <property type="term" value="P:DNA recombination"/>
    <property type="evidence" value="ECO:0007669"/>
    <property type="project" value="UniProtKB-KW"/>
</dbReference>
<feature type="coiled-coil region" evidence="5">
    <location>
        <begin position="44"/>
        <end position="92"/>
    </location>
</feature>
<comment type="similarity">
    <text evidence="2">Belongs to the RmuC family.</text>
</comment>
<dbReference type="Proteomes" id="UP000190121">
    <property type="component" value="Unassembled WGS sequence"/>
</dbReference>
<proteinExistence type="inferred from homology"/>
<comment type="function">
    <text evidence="1">Involved in DNA recombination.</text>
</comment>
<sequence>MYYTSLALVLLLIVAVAFLLYKLYQKQKEKLSLEANYTHLLQTLAERESRLAQKEAELNQVQQEYQKAQIAYSELQIRAEHLSEQVRSTQQESISISEQLQSQFKELASKIFEERGEMLSRKNEESLKPLREDLKRFGEQVQTTYEAEARERFSLQNVIKDLMERSGAMSKETSELIKALKGDSKVQGDWGEMILENILKHSGLTKDREYFVQETLRDEKGDIITAEKNRGGLRPDVLVRYPNGGVMIIDSKVSLSAYSNYVAATTDEERVMYAKSHLASVRKHIEELSEKKYHHFLPEAPDFVMLFIPNDPAYTLALQESPTLWEYAYKKGVILINGSNLIAALRMAQDMWQRDRQVKNVEEIIRKASSLYDKFCSYSETLLDVERKIHSASESIAKAKGQLMTGRGNLIGGLEKLKEMGVVSTKEIPSQLRTPIDE</sequence>
<dbReference type="PANTHER" id="PTHR30563:SF0">
    <property type="entry name" value="DNA RECOMBINATION PROTEIN RMUC"/>
    <property type="match status" value="1"/>
</dbReference>
<dbReference type="Pfam" id="PF02646">
    <property type="entry name" value="RmuC"/>
    <property type="match status" value="1"/>
</dbReference>
<evidence type="ECO:0000313" key="8">
    <source>
        <dbReference type="Proteomes" id="UP000190121"/>
    </source>
</evidence>
<name>A0A1T4P4E2_9PORP</name>
<evidence type="ECO:0000256" key="5">
    <source>
        <dbReference type="SAM" id="Coils"/>
    </source>
</evidence>
<dbReference type="RefSeq" id="WP_078737227.1">
    <property type="nucleotide sequence ID" value="NZ_FUXE01000014.1"/>
</dbReference>
<dbReference type="OrthoDB" id="370725at2"/>
<evidence type="ECO:0000256" key="6">
    <source>
        <dbReference type="SAM" id="Phobius"/>
    </source>
</evidence>
<keyword evidence="6" id="KW-0472">Membrane</keyword>
<accession>A0A1T4P4E2</accession>
<evidence type="ECO:0000256" key="4">
    <source>
        <dbReference type="ARBA" id="ARBA00023172"/>
    </source>
</evidence>
<keyword evidence="6" id="KW-0812">Transmembrane</keyword>
<keyword evidence="8" id="KW-1185">Reference proteome</keyword>
<keyword evidence="3 5" id="KW-0175">Coiled coil</keyword>
<dbReference type="PANTHER" id="PTHR30563">
    <property type="entry name" value="DNA RECOMBINATION PROTEIN RMUC"/>
    <property type="match status" value="1"/>
</dbReference>
<evidence type="ECO:0000256" key="2">
    <source>
        <dbReference type="ARBA" id="ARBA00009840"/>
    </source>
</evidence>
<keyword evidence="4" id="KW-0233">DNA recombination</keyword>
<evidence type="ECO:0000256" key="1">
    <source>
        <dbReference type="ARBA" id="ARBA00003416"/>
    </source>
</evidence>